<dbReference type="InterPro" id="IPR018114">
    <property type="entry name" value="TRYPSIN_HIS"/>
</dbReference>
<dbReference type="InterPro" id="IPR001314">
    <property type="entry name" value="Peptidase_S1A"/>
</dbReference>
<dbReference type="PROSITE" id="PS00134">
    <property type="entry name" value="TRYPSIN_HIS"/>
    <property type="match status" value="1"/>
</dbReference>
<organism evidence="3 4">
    <name type="scientific">Poritiphilus flavus</name>
    <dbReference type="NCBI Taxonomy" id="2697053"/>
    <lineage>
        <taxon>Bacteria</taxon>
        <taxon>Pseudomonadati</taxon>
        <taxon>Bacteroidota</taxon>
        <taxon>Flavobacteriia</taxon>
        <taxon>Flavobacteriales</taxon>
        <taxon>Flavobacteriaceae</taxon>
        <taxon>Poritiphilus</taxon>
    </lineage>
</organism>
<reference evidence="3 4" key="1">
    <citation type="submission" date="2020-01" db="EMBL/GenBank/DDBJ databases">
        <title>Bacteria diversity of Porities sp.</title>
        <authorList>
            <person name="Wang G."/>
        </authorList>
    </citation>
    <scope>NUCLEOTIDE SEQUENCE [LARGE SCALE GENOMIC DNA]</scope>
    <source>
        <strain evidence="3 4">R33</strain>
    </source>
</reference>
<keyword evidence="3" id="KW-0378">Hydrolase</keyword>
<keyword evidence="1" id="KW-0732">Signal</keyword>
<dbReference type="PANTHER" id="PTHR15462:SF8">
    <property type="entry name" value="SERINE PROTEASE"/>
    <property type="match status" value="1"/>
</dbReference>
<dbReference type="GO" id="GO:0006508">
    <property type="term" value="P:proteolysis"/>
    <property type="evidence" value="ECO:0007669"/>
    <property type="project" value="UniProtKB-KW"/>
</dbReference>
<feature type="domain" description="Peptidase S1" evidence="2">
    <location>
        <begin position="70"/>
        <end position="308"/>
    </location>
</feature>
<evidence type="ECO:0000313" key="4">
    <source>
        <dbReference type="Proteomes" id="UP000475249"/>
    </source>
</evidence>
<sequence>METENFEINHNSDSTIDAIPCPLPILKKNENKNIRESIDDIVDYSWEQFPKSSSTRVWEDIEGQPDEILLLDDRWSITSDISHKHYPYNASGRLFSSYQGKNYSCSASLIGEGFVLTAGHCVSPGKSNDVHENIIFSPNFPKHTLNVQAEKAFIMDGWTKLGLFQFDLAILKLKTPISNTGYHGVVVDIPWGAKPRSQYSHYGWWGCSYPAQVPFNGNNQIVDGGPPAYSPFTFHGDGHFWDGTYEAQNKNDLTGGSSGGPMLINPSNNLPKKIILNGFNPNSQFSRIQYINGVNSFKYHRWPKIMMTPYFGDKVRRFIIDVISANI</sequence>
<dbReference type="AlphaFoldDB" id="A0A6L9E792"/>
<accession>A0A6L9E792</accession>
<dbReference type="InterPro" id="IPR050966">
    <property type="entry name" value="Glutamyl_endopeptidase"/>
</dbReference>
<comment type="caution">
    <text evidence="3">The sequence shown here is derived from an EMBL/GenBank/DDBJ whole genome shotgun (WGS) entry which is preliminary data.</text>
</comment>
<protein>
    <submittedName>
        <fullName evidence="3">Trypsin-like serine protease</fullName>
    </submittedName>
</protein>
<dbReference type="Gene3D" id="2.40.10.10">
    <property type="entry name" value="Trypsin-like serine proteases"/>
    <property type="match status" value="2"/>
</dbReference>
<keyword evidence="3" id="KW-0645">Protease</keyword>
<dbReference type="InterPro" id="IPR043504">
    <property type="entry name" value="Peptidase_S1_PA_chymotrypsin"/>
</dbReference>
<dbReference type="EMBL" id="WXYO01000001">
    <property type="protein sequence ID" value="NAS10596.1"/>
    <property type="molecule type" value="Genomic_DNA"/>
</dbReference>
<dbReference type="InterPro" id="IPR009003">
    <property type="entry name" value="Peptidase_S1_PA"/>
</dbReference>
<gene>
    <name evidence="3" type="ORF">GTQ38_01190</name>
</gene>
<dbReference type="RefSeq" id="WP_161433395.1">
    <property type="nucleotide sequence ID" value="NZ_WXYO01000001.1"/>
</dbReference>
<evidence type="ECO:0000259" key="2">
    <source>
        <dbReference type="PROSITE" id="PS50240"/>
    </source>
</evidence>
<proteinExistence type="predicted"/>
<dbReference type="PROSITE" id="PS50240">
    <property type="entry name" value="TRYPSIN_DOM"/>
    <property type="match status" value="1"/>
</dbReference>
<keyword evidence="4" id="KW-1185">Reference proteome</keyword>
<dbReference type="SUPFAM" id="SSF50494">
    <property type="entry name" value="Trypsin-like serine proteases"/>
    <property type="match status" value="1"/>
</dbReference>
<dbReference type="PRINTS" id="PR00722">
    <property type="entry name" value="CHYMOTRYPSIN"/>
</dbReference>
<dbReference type="PANTHER" id="PTHR15462">
    <property type="entry name" value="SERINE PROTEASE"/>
    <property type="match status" value="1"/>
</dbReference>
<name>A0A6L9E792_9FLAO</name>
<evidence type="ECO:0000313" key="3">
    <source>
        <dbReference type="EMBL" id="NAS10596.1"/>
    </source>
</evidence>
<evidence type="ECO:0000256" key="1">
    <source>
        <dbReference type="ARBA" id="ARBA00022729"/>
    </source>
</evidence>
<dbReference type="GO" id="GO:0004252">
    <property type="term" value="F:serine-type endopeptidase activity"/>
    <property type="evidence" value="ECO:0007669"/>
    <property type="project" value="InterPro"/>
</dbReference>
<dbReference type="InterPro" id="IPR001254">
    <property type="entry name" value="Trypsin_dom"/>
</dbReference>
<dbReference type="Proteomes" id="UP000475249">
    <property type="component" value="Unassembled WGS sequence"/>
</dbReference>
<dbReference type="Pfam" id="PF00089">
    <property type="entry name" value="Trypsin"/>
    <property type="match status" value="1"/>
</dbReference>